<comment type="caution">
    <text evidence="2">The sequence shown here is derived from an EMBL/GenBank/DDBJ whole genome shotgun (WGS) entry which is preliminary data.</text>
</comment>
<evidence type="ECO:0000313" key="3">
    <source>
        <dbReference type="Proteomes" id="UP000332515"/>
    </source>
</evidence>
<accession>A0A6A7Y127</accession>
<dbReference type="Proteomes" id="UP000332515">
    <property type="component" value="Unassembled WGS sequence"/>
</dbReference>
<organism evidence="2 3">
    <name type="scientific">Segnochrobactrum spirostomi</name>
    <dbReference type="NCBI Taxonomy" id="2608987"/>
    <lineage>
        <taxon>Bacteria</taxon>
        <taxon>Pseudomonadati</taxon>
        <taxon>Pseudomonadota</taxon>
        <taxon>Alphaproteobacteria</taxon>
        <taxon>Hyphomicrobiales</taxon>
        <taxon>Segnochrobactraceae</taxon>
        <taxon>Segnochrobactrum</taxon>
    </lineage>
</organism>
<dbReference type="EMBL" id="VWNA01000001">
    <property type="protein sequence ID" value="MQT11629.1"/>
    <property type="molecule type" value="Genomic_DNA"/>
</dbReference>
<evidence type="ECO:0000313" key="2">
    <source>
        <dbReference type="EMBL" id="MQT11629.1"/>
    </source>
</evidence>
<proteinExistence type="predicted"/>
<keyword evidence="3" id="KW-1185">Reference proteome</keyword>
<feature type="compositionally biased region" description="Low complexity" evidence="1">
    <location>
        <begin position="91"/>
        <end position="119"/>
    </location>
</feature>
<feature type="region of interest" description="Disordered" evidence="1">
    <location>
        <begin position="86"/>
        <end position="133"/>
    </location>
</feature>
<gene>
    <name evidence="2" type="ORF">F0357_02860</name>
</gene>
<dbReference type="RefSeq" id="WP_153478534.1">
    <property type="nucleotide sequence ID" value="NZ_VWNA01000001.1"/>
</dbReference>
<dbReference type="AlphaFoldDB" id="A0A6A7Y127"/>
<protein>
    <submittedName>
        <fullName evidence="2">DUF2497 domain-containing protein</fullName>
    </submittedName>
</protein>
<dbReference type="InterPro" id="IPR019632">
    <property type="entry name" value="DUF2497"/>
</dbReference>
<evidence type="ECO:0000256" key="1">
    <source>
        <dbReference type="SAM" id="MobiDB-lite"/>
    </source>
</evidence>
<dbReference type="Pfam" id="PF10691">
    <property type="entry name" value="DUF2497"/>
    <property type="match status" value="1"/>
</dbReference>
<sequence>MPPANAARDQTLEDILSTIQRMITDGVDALENGQSRPAAAARDFVDRFGAGDEDVALVDGDEIGTPVLGYVDRFANAPAARSPLGGYAGQAHAPSHTAAPSHRASSAGLSSGPAPARGAVSAPPRDEGLLSDRAGASVGHAFDALSRTVSAQTPRSVEELVADILRPMLKSWLDQNLPGLVEDLVRQEIERIARSRR</sequence>
<reference evidence="2 3" key="1">
    <citation type="submission" date="2019-09" db="EMBL/GenBank/DDBJ databases">
        <title>Segnochrobactrum spirostomi gen. nov., sp. nov., isolated from the ciliate Spirostomum cf. yagiui and description of a novel family, Segnochrobactraceae fam. nov. within the order Rhizobiales of the class Alphaproteobacteria.</title>
        <authorList>
            <person name="Akter S."/>
            <person name="Shazib S.U.A."/>
            <person name="Shin M.K."/>
        </authorList>
    </citation>
    <scope>NUCLEOTIDE SEQUENCE [LARGE SCALE GENOMIC DNA]</scope>
    <source>
        <strain evidence="2 3">Sp-1</strain>
    </source>
</reference>
<name>A0A6A7Y127_9HYPH</name>